<evidence type="ECO:0000256" key="10">
    <source>
        <dbReference type="ARBA" id="ARBA00023136"/>
    </source>
</evidence>
<accession>A0A1M5CVU0</accession>
<sequence>MTLPDRFDRIRSTPLRLTIILTLIFAVAALGCFTTAYGVVRANLNAAILSDLRQTVATFRQEGEPDELLERLTEAVRVTDPSYRILHYLPDSGPVISNAGDIAPISGTVTLAGDSLGPTDGALAESYLALSARVGAGQLIVGQSRRAIIEMSEIFAAVVLMGLLPAMLIAGLAGLWIARRAQDRIGAIQDALGAMTGGDSTARVRGIAAGNDDLSGIGQAVNAMATAQEALIVTLRQVSTDIAHDLRTPIQRVSVLLDRMARGADLPPAQKTLLLQAQDETTRIGRTFQALLQLAQVEGGAARDRLVPVDLVGVARDVVEFLDVDAETQGLSLTAALPASATVTGDRQLLSQVMVNLIQNAMLHGAEGQTVHLAIATCGPVVTLTVSDHGPGIPADERAKVLRRLYRLDRSRTTPGNGLGLAMVKAVCDLHRARLTLEDNAPGLSVRIAFPPVSADVGTTAQRPHLAQ</sequence>
<dbReference type="Gene3D" id="6.10.340.10">
    <property type="match status" value="1"/>
</dbReference>
<dbReference type="InterPro" id="IPR003660">
    <property type="entry name" value="HAMP_dom"/>
</dbReference>
<dbReference type="EMBL" id="FQUE01000008">
    <property type="protein sequence ID" value="SHF58854.1"/>
    <property type="molecule type" value="Genomic_DNA"/>
</dbReference>
<dbReference type="GO" id="GO:0000155">
    <property type="term" value="F:phosphorelay sensor kinase activity"/>
    <property type="evidence" value="ECO:0007669"/>
    <property type="project" value="InterPro"/>
</dbReference>
<name>A0A1M5CVU0_LOKAT</name>
<dbReference type="PANTHER" id="PTHR45436">
    <property type="entry name" value="SENSOR HISTIDINE KINASE YKOH"/>
    <property type="match status" value="1"/>
</dbReference>
<dbReference type="PANTHER" id="PTHR45436:SF8">
    <property type="entry name" value="HISTIDINE KINASE"/>
    <property type="match status" value="1"/>
</dbReference>
<evidence type="ECO:0000256" key="8">
    <source>
        <dbReference type="ARBA" id="ARBA00022989"/>
    </source>
</evidence>
<keyword evidence="6 11" id="KW-0812">Transmembrane</keyword>
<dbReference type="AlphaFoldDB" id="A0A1M5CVU0"/>
<dbReference type="InterPro" id="IPR003594">
    <property type="entry name" value="HATPase_dom"/>
</dbReference>
<dbReference type="Pfam" id="PF00512">
    <property type="entry name" value="HisKA"/>
    <property type="match status" value="1"/>
</dbReference>
<dbReference type="InterPro" id="IPR036097">
    <property type="entry name" value="HisK_dim/P_sf"/>
</dbReference>
<evidence type="ECO:0000256" key="7">
    <source>
        <dbReference type="ARBA" id="ARBA00022777"/>
    </source>
</evidence>
<evidence type="ECO:0000256" key="6">
    <source>
        <dbReference type="ARBA" id="ARBA00022692"/>
    </source>
</evidence>
<keyword evidence="9" id="KW-0902">Two-component regulatory system</keyword>
<evidence type="ECO:0000259" key="13">
    <source>
        <dbReference type="PROSITE" id="PS50885"/>
    </source>
</evidence>
<feature type="transmembrane region" description="Helical" evidence="11">
    <location>
        <begin position="154"/>
        <end position="178"/>
    </location>
</feature>
<dbReference type="SMART" id="SM00387">
    <property type="entry name" value="HATPase_c"/>
    <property type="match status" value="1"/>
</dbReference>
<dbReference type="InterPro" id="IPR005467">
    <property type="entry name" value="His_kinase_dom"/>
</dbReference>
<evidence type="ECO:0000256" key="11">
    <source>
        <dbReference type="SAM" id="Phobius"/>
    </source>
</evidence>
<comment type="catalytic activity">
    <reaction evidence="1">
        <text>ATP + protein L-histidine = ADP + protein N-phospho-L-histidine.</text>
        <dbReference type="EC" id="2.7.13.3"/>
    </reaction>
</comment>
<dbReference type="SUPFAM" id="SSF47384">
    <property type="entry name" value="Homodimeric domain of signal transducing histidine kinase"/>
    <property type="match status" value="1"/>
</dbReference>
<dbReference type="Pfam" id="PF00672">
    <property type="entry name" value="HAMP"/>
    <property type="match status" value="1"/>
</dbReference>
<dbReference type="EC" id="2.7.13.3" evidence="3"/>
<dbReference type="RefSeq" id="WP_072858165.1">
    <property type="nucleotide sequence ID" value="NZ_FQUE01000008.1"/>
</dbReference>
<dbReference type="PRINTS" id="PR00344">
    <property type="entry name" value="BCTRLSENSOR"/>
</dbReference>
<evidence type="ECO:0000256" key="2">
    <source>
        <dbReference type="ARBA" id="ARBA00004370"/>
    </source>
</evidence>
<dbReference type="Gene3D" id="1.10.287.130">
    <property type="match status" value="1"/>
</dbReference>
<keyword evidence="10 11" id="KW-0472">Membrane</keyword>
<evidence type="ECO:0000256" key="9">
    <source>
        <dbReference type="ARBA" id="ARBA00023012"/>
    </source>
</evidence>
<evidence type="ECO:0000313" key="15">
    <source>
        <dbReference type="Proteomes" id="UP000183987"/>
    </source>
</evidence>
<dbReference type="Proteomes" id="UP000183987">
    <property type="component" value="Unassembled WGS sequence"/>
</dbReference>
<dbReference type="InterPro" id="IPR003661">
    <property type="entry name" value="HisK_dim/P_dom"/>
</dbReference>
<evidence type="ECO:0000256" key="4">
    <source>
        <dbReference type="ARBA" id="ARBA00022553"/>
    </source>
</evidence>
<dbReference type="InterPro" id="IPR050428">
    <property type="entry name" value="TCS_sensor_his_kinase"/>
</dbReference>
<dbReference type="Pfam" id="PF02518">
    <property type="entry name" value="HATPase_c"/>
    <property type="match status" value="1"/>
</dbReference>
<keyword evidence="5" id="KW-0808">Transferase</keyword>
<protein>
    <recommendedName>
        <fullName evidence="3">histidine kinase</fullName>
        <ecNumber evidence="3">2.7.13.3</ecNumber>
    </recommendedName>
</protein>
<keyword evidence="4" id="KW-0597">Phosphoprotein</keyword>
<gene>
    <name evidence="14" type="ORF">SAMN05444339_108121</name>
</gene>
<dbReference type="InterPro" id="IPR036890">
    <property type="entry name" value="HATPase_C_sf"/>
</dbReference>
<dbReference type="GO" id="GO:0005886">
    <property type="term" value="C:plasma membrane"/>
    <property type="evidence" value="ECO:0007669"/>
    <property type="project" value="TreeGrafter"/>
</dbReference>
<comment type="subcellular location">
    <subcellularLocation>
        <location evidence="2">Membrane</location>
    </subcellularLocation>
</comment>
<keyword evidence="8 11" id="KW-1133">Transmembrane helix</keyword>
<keyword evidence="7 14" id="KW-0418">Kinase</keyword>
<dbReference type="CDD" id="cd00075">
    <property type="entry name" value="HATPase"/>
    <property type="match status" value="1"/>
</dbReference>
<feature type="transmembrane region" description="Helical" evidence="11">
    <location>
        <begin position="20"/>
        <end position="40"/>
    </location>
</feature>
<keyword evidence="15" id="KW-1185">Reference proteome</keyword>
<dbReference type="OrthoDB" id="9815202at2"/>
<reference evidence="15" key="1">
    <citation type="submission" date="2016-11" db="EMBL/GenBank/DDBJ databases">
        <authorList>
            <person name="Varghese N."/>
            <person name="Submissions S."/>
        </authorList>
    </citation>
    <scope>NUCLEOTIDE SEQUENCE [LARGE SCALE GENOMIC DNA]</scope>
    <source>
        <strain evidence="15">DSM 29326</strain>
    </source>
</reference>
<organism evidence="14 15">
    <name type="scientific">Loktanella atrilutea</name>
    <dbReference type="NCBI Taxonomy" id="366533"/>
    <lineage>
        <taxon>Bacteria</taxon>
        <taxon>Pseudomonadati</taxon>
        <taxon>Pseudomonadota</taxon>
        <taxon>Alphaproteobacteria</taxon>
        <taxon>Rhodobacterales</taxon>
        <taxon>Roseobacteraceae</taxon>
        <taxon>Loktanella</taxon>
    </lineage>
</organism>
<dbReference type="PROSITE" id="PS51257">
    <property type="entry name" value="PROKAR_LIPOPROTEIN"/>
    <property type="match status" value="1"/>
</dbReference>
<dbReference type="PROSITE" id="PS50109">
    <property type="entry name" value="HIS_KIN"/>
    <property type="match status" value="1"/>
</dbReference>
<evidence type="ECO:0000259" key="12">
    <source>
        <dbReference type="PROSITE" id="PS50109"/>
    </source>
</evidence>
<dbReference type="InterPro" id="IPR004358">
    <property type="entry name" value="Sig_transdc_His_kin-like_C"/>
</dbReference>
<evidence type="ECO:0000256" key="5">
    <source>
        <dbReference type="ARBA" id="ARBA00022679"/>
    </source>
</evidence>
<dbReference type="SUPFAM" id="SSF55874">
    <property type="entry name" value="ATPase domain of HSP90 chaperone/DNA topoisomerase II/histidine kinase"/>
    <property type="match status" value="1"/>
</dbReference>
<proteinExistence type="predicted"/>
<dbReference type="STRING" id="366533.SAMN05444339_108121"/>
<evidence type="ECO:0000256" key="1">
    <source>
        <dbReference type="ARBA" id="ARBA00000085"/>
    </source>
</evidence>
<feature type="domain" description="Histidine kinase" evidence="12">
    <location>
        <begin position="241"/>
        <end position="454"/>
    </location>
</feature>
<dbReference type="SMART" id="SM00388">
    <property type="entry name" value="HisKA"/>
    <property type="match status" value="1"/>
</dbReference>
<dbReference type="CDD" id="cd00082">
    <property type="entry name" value="HisKA"/>
    <property type="match status" value="1"/>
</dbReference>
<dbReference type="Gene3D" id="3.30.565.10">
    <property type="entry name" value="Histidine kinase-like ATPase, C-terminal domain"/>
    <property type="match status" value="1"/>
</dbReference>
<evidence type="ECO:0000256" key="3">
    <source>
        <dbReference type="ARBA" id="ARBA00012438"/>
    </source>
</evidence>
<feature type="domain" description="HAMP" evidence="13">
    <location>
        <begin position="179"/>
        <end position="233"/>
    </location>
</feature>
<dbReference type="PROSITE" id="PS50885">
    <property type="entry name" value="HAMP"/>
    <property type="match status" value="1"/>
</dbReference>
<evidence type="ECO:0000313" key="14">
    <source>
        <dbReference type="EMBL" id="SHF58854.1"/>
    </source>
</evidence>